<dbReference type="InterPro" id="IPR050248">
    <property type="entry name" value="Polysacc_deacetylase_ArnD"/>
</dbReference>
<dbReference type="InterPro" id="IPR001579">
    <property type="entry name" value="Glyco_hydro_18_chit_AS"/>
</dbReference>
<dbReference type="GO" id="GO:0016020">
    <property type="term" value="C:membrane"/>
    <property type="evidence" value="ECO:0007669"/>
    <property type="project" value="TreeGrafter"/>
</dbReference>
<sequence>MGRKYLIALPVIAILTLAAVQNPLTDQYVAHLKGQSVTTTSNKSNLMQQIKEKASGGIKPQDAVIDPVWKATPGYNGIDLDIEASYKQMKKTGTFDDDKLVWKQLKPSKHLEDLPPSPVYRGNPEKPMAAFIINVAWGNEYIPDMLETLKKHQVYATFFLEGRWVKNNPKLARMIVEAGHEVGNHSYSHPDMKSLQTSKVRDELKRTNDIIEVTTGEKVKWFAPPSGSYRDEVVEIADEMDMRTIMWSVDTIDWQKPSPDVLIDRVMGKMHKGAIVLMHPTASTANALNALIVQVKEKELRLGTVSSLMKEERILEEGDNSP</sequence>
<dbReference type="GO" id="GO:0004553">
    <property type="term" value="F:hydrolase activity, hydrolyzing O-glycosyl compounds"/>
    <property type="evidence" value="ECO:0007669"/>
    <property type="project" value="InterPro"/>
</dbReference>
<protein>
    <recommendedName>
        <fullName evidence="2">NodB homology domain-containing protein</fullName>
    </recommendedName>
</protein>
<feature type="signal peptide" evidence="1">
    <location>
        <begin position="1"/>
        <end position="20"/>
    </location>
</feature>
<name>A0A0M0GRX0_9BACI</name>
<dbReference type="CDD" id="cd10950">
    <property type="entry name" value="CE4_BsYlxY_like"/>
    <property type="match status" value="1"/>
</dbReference>
<dbReference type="Gene3D" id="3.20.20.370">
    <property type="entry name" value="Glycoside hydrolase/deacetylase"/>
    <property type="match status" value="1"/>
</dbReference>
<dbReference type="Pfam" id="PF01522">
    <property type="entry name" value="Polysacc_deac_1"/>
    <property type="match status" value="1"/>
</dbReference>
<dbReference type="SUPFAM" id="SSF88713">
    <property type="entry name" value="Glycoside hydrolase/deacetylase"/>
    <property type="match status" value="1"/>
</dbReference>
<evidence type="ECO:0000259" key="2">
    <source>
        <dbReference type="PROSITE" id="PS51677"/>
    </source>
</evidence>
<dbReference type="PROSITE" id="PS51677">
    <property type="entry name" value="NODB"/>
    <property type="match status" value="1"/>
</dbReference>
<dbReference type="GO" id="GO:0005975">
    <property type="term" value="P:carbohydrate metabolic process"/>
    <property type="evidence" value="ECO:0007669"/>
    <property type="project" value="InterPro"/>
</dbReference>
<feature type="chain" id="PRO_5038893584" description="NodB homology domain-containing protein" evidence="1">
    <location>
        <begin position="21"/>
        <end position="322"/>
    </location>
</feature>
<reference evidence="4" key="1">
    <citation type="submission" date="2015-07" db="EMBL/GenBank/DDBJ databases">
        <title>Fjat-14235 jcm11544.</title>
        <authorList>
            <person name="Liu B."/>
            <person name="Wang J."/>
            <person name="Zhu Y."/>
            <person name="Liu G."/>
            <person name="Chen Q."/>
            <person name="Chen Z."/>
            <person name="Lan J."/>
            <person name="Che J."/>
            <person name="Ge C."/>
            <person name="Shi H."/>
            <person name="Pan Z."/>
            <person name="Liu X."/>
        </authorList>
    </citation>
    <scope>NUCLEOTIDE SEQUENCE [LARGE SCALE GENOMIC DNA]</scope>
    <source>
        <strain evidence="4">JCM 11544</strain>
    </source>
</reference>
<feature type="domain" description="NodB homology" evidence="2">
    <location>
        <begin position="127"/>
        <end position="303"/>
    </location>
</feature>
<evidence type="ECO:0000313" key="3">
    <source>
        <dbReference type="EMBL" id="KON92700.1"/>
    </source>
</evidence>
<keyword evidence="4" id="KW-1185">Reference proteome</keyword>
<dbReference type="STRING" id="189381.GCA_900166615_03018"/>
<dbReference type="InterPro" id="IPR002509">
    <property type="entry name" value="NODB_dom"/>
</dbReference>
<organism evidence="3 4">
    <name type="scientific">Rossellomorea marisflavi</name>
    <dbReference type="NCBI Taxonomy" id="189381"/>
    <lineage>
        <taxon>Bacteria</taxon>
        <taxon>Bacillati</taxon>
        <taxon>Bacillota</taxon>
        <taxon>Bacilli</taxon>
        <taxon>Bacillales</taxon>
        <taxon>Bacillaceae</taxon>
        <taxon>Rossellomorea</taxon>
    </lineage>
</organism>
<dbReference type="EMBL" id="LGUE01000001">
    <property type="protein sequence ID" value="KON92700.1"/>
    <property type="molecule type" value="Genomic_DNA"/>
</dbReference>
<dbReference type="AlphaFoldDB" id="A0A0M0GRX0"/>
<evidence type="ECO:0000313" key="4">
    <source>
        <dbReference type="Proteomes" id="UP000037405"/>
    </source>
</evidence>
<dbReference type="PANTHER" id="PTHR10587:SF80">
    <property type="entry name" value="CHITOOLIGOSACCHARIDE DEACETYLASE"/>
    <property type="match status" value="1"/>
</dbReference>
<dbReference type="InterPro" id="IPR011330">
    <property type="entry name" value="Glyco_hydro/deAcase_b/a-brl"/>
</dbReference>
<dbReference type="Proteomes" id="UP000037405">
    <property type="component" value="Unassembled WGS sequence"/>
</dbReference>
<dbReference type="PATRIC" id="fig|189381.12.peg.1400"/>
<evidence type="ECO:0000256" key="1">
    <source>
        <dbReference type="SAM" id="SignalP"/>
    </source>
</evidence>
<dbReference type="NCBIfam" id="TIGR02873">
    <property type="entry name" value="spore_ylxY"/>
    <property type="match status" value="1"/>
</dbReference>
<proteinExistence type="predicted"/>
<dbReference type="RefSeq" id="WP_053427811.1">
    <property type="nucleotide sequence ID" value="NZ_LGUE01000001.1"/>
</dbReference>
<comment type="caution">
    <text evidence="3">The sequence shown here is derived from an EMBL/GenBank/DDBJ whole genome shotgun (WGS) entry which is preliminary data.</text>
</comment>
<dbReference type="PROSITE" id="PS01095">
    <property type="entry name" value="GH18_1"/>
    <property type="match status" value="1"/>
</dbReference>
<dbReference type="GO" id="GO:0016810">
    <property type="term" value="F:hydrolase activity, acting on carbon-nitrogen (but not peptide) bonds"/>
    <property type="evidence" value="ECO:0007669"/>
    <property type="project" value="InterPro"/>
</dbReference>
<dbReference type="InterPro" id="IPR014228">
    <property type="entry name" value="Spore_polysacc_deacetyl_YlxY"/>
</dbReference>
<keyword evidence="1" id="KW-0732">Signal</keyword>
<dbReference type="PANTHER" id="PTHR10587">
    <property type="entry name" value="GLYCOSYL TRANSFERASE-RELATED"/>
    <property type="match status" value="1"/>
</dbReference>
<dbReference type="OrthoDB" id="9812065at2"/>
<accession>A0A0M0GRX0</accession>
<gene>
    <name evidence="3" type="ORF">AF331_06285</name>
</gene>